<reference evidence="1 2" key="1">
    <citation type="journal article" date="2020" name="Phytopathology">
        <title>Genome Sequence Resources of Colletotrichum truncatum, C. plurivorum, C. musicola, and C. sojae: Four Species Pathogenic to Soybean (Glycine max).</title>
        <authorList>
            <person name="Rogerio F."/>
            <person name="Boufleur T.R."/>
            <person name="Ciampi-Guillardi M."/>
            <person name="Sukno S.A."/>
            <person name="Thon M.R."/>
            <person name="Massola Junior N.S."/>
            <person name="Baroncelli R."/>
        </authorList>
    </citation>
    <scope>NUCLEOTIDE SEQUENCE [LARGE SCALE GENOMIC DNA]</scope>
    <source>
        <strain evidence="1 2">CMES1059</strain>
    </source>
</reference>
<name>A0ACC3YYC3_COLTU</name>
<sequence>MASIAPSTRFISSAEPYRMNGDTNEYDIEMFDDEASNTESGPSVASSGALDGHNDTTVTPNSEPAMEQHLPPIAIVGIGLRLPGNVSTTEEFWDLLVNKRSTRCRVPESRFNVDAFYSDSGKPGTVNSKYGHYLDIDIDRMDASFFSMSKAEVEKLDPQQRLLLEVVWECMENGGQKNWRGGNIGCYVGVYGDDWLDLSAKDPQRLGMYRITSSAEFGVANRLSYEFDLKGPSMTIRTACSSSLVGLHEACQAIYSGSCDSAVVAGANVIVSPTLAVTLTEQGVISPSGVCQSFDKKADGYVRAEAVNAVYVKKLSDALRDGDPIRGVIRATGSNFDGKTSGITNPSKESQENLIRRTYRAANISNPGNTGFVECHGTGTAVGDPLETSAVGKVFGGQGEVLITSVKPNVGHSEGASGLTSLIKAVLALEKEVVPPNINFSDPNPKIGWQEFGLRVPTEALPWPENRAARVSVNNFGIGGANAHVIIDSPKPFQKNISKVEAYGQHLLLFSAHDPGSLNNMVSQVKEYASKHQDRLADISFTLGVRREQLAHRTFAIADRTGLFQASPVVQCTDKSPRRVNFVFTGQGAQWASMAVELLDEFPSFLSDIRHMDRTLKALHHAPIWSMEEELLRPLKQSRIDQPEFAQPICTAVQIGIIRLLRSWNVLPAAVVGHSSGEIAAAFAAGLLTLEASIAVAYYRGQVTRQQLRSGAMAAVGLGPSDVKQYLEAGVVVACENSATSTTISGDSDALDSVLEKIKVERPECFVRKLKVDKAYHSHHMQEVGDLYQKLLHDFIPGSMFPDDEEDGEKETSVVLFSSVTGKQATRAQMGPAYWRMNLESPVVFSSAVQAMLASTTEESLCLEIGPHSALSAPLRDIIKSANLQNSVAYVPTLLRNQNSTQSLLSCLGQLFQHSVNIDIPTKSDYRVLTDLPNYSWRREEAYWNESRVSREWRLRKFPPHELLGIRTLEASDTRPTWRNILKLNDVPWLPDHRIKDDIVLPAAAYLAMAGEAVRQVADGPVVDFYLRQVNIKAALVLREAEGAELMTYLAPMRLVSSLDSSWYEFSIVSHNGSGWVEHCNGQVRAGKGVPIPCHEKDFAKYPRISSATALYKSMRRVGLNYGPRFQGMEDISAEPGSGRVSASISDHHDSNESSYQLHPSTIDFCLQLQIVAAAEGLPYRINNICMPTYIEEMYVGQASSEMRVAGQANSSSRGTIRGSATATSDDLLALSITNARFSVLDDSGVGQDKDTVAAAQLQWKPDVDFVSLSDLIRPRKCLREVLSKLERLTLLSMVKTLQLVEGIQITGHLYRFRYWLASQRTRAAQGEYRHVDDAEALACLTEPQLSAEIESATEDVRKTGGFEVAELILRAMSNAPNIFNGKVKPIEVLMANDGLGNIYRFIQSLCDGTPLYELLSHANPAMKVLEIGAGTGGTTAEILRGFTSDTGERMYAQYDFTDISTGFFAAAQERFKEHDGIECKVLDISKDPIAQGFEAESYDFIVASNVLHATPSIQATLRNVRKLIKPGGKLFLQELSPEWRMINYIMGFLSGWWLGVSDERLDEPYISPTRWDSELREAGFSGTDAVVYDDETPYQINANIISSTVISNISPGEVSILVESSNGPASLLQDALTKRGYNVSLSSLDELPDDDVDVISLLDLESPYFHDISDERLKKLQTYLATLPPDTSVLWVTGHSQVGCDDPRYAASIGAIRTIRSELSLDVATLELDVREDLDVGKVADVFHKIRRQSSVSSLDPDREFAVLGDKIIIPRYNWINVREQSADSKKEWVRKLETGRVGQIRSLRWVTKCPEALADHEIEIEPRAVGLNLKDILLSTGAIEATTSDLGQECAGIVRKIGSAVDDVKIGDRVMALHHGSFASRVVCSMNEVVAVPETLSFEEAATVPYVYSTAIYSLITVGGLERDQSVLIHSACGGVGIAAMHISKLIGAKIFATVGSPEKAQFLVKNFGIPQSHIFSSRDSSFYSGIMAATNGSGVDLVLNSLAGELLHLSWKCVAKFGKLLELGKQDFAGHGQLGMDNFEANRTFCGIDISQLALERPKVLKKLLERCTSLLDSGRIKPINPVTAFKATDIIESFKYLQAGSHIGKVAVSMPDKFSELPVAPVTSKAQFKPDASYLLVGGLGGLGRTISTWMVDNGARHIIYLSRSAGQSNRDKTFIHELESQGCAVQCVAGRVEDPEAVTRAVNNAAKPISGVLHMSLVLRDRNILNYSHEDWHAAVKPKVDGAWNLHHALANTKLDFFVLFSSISYVVGQSGQANYAAANGFLAAFAQYRHAQGLPASVMDIGMVEDAGYLSENAAILEQFKALNYHTLREADLLQALTYSISRQGLQPLSTSNGNWVNSAEIAVGLGSTKAFQDPSNRIPWRRDARMGVAHVKGSARAAQAEPESQGLAQFLGKLAADPSALDATESRDFLTARIGDTIYGMMMKNKDEVNVNLPLAALGVDSLVAIEIRDWWQRTFGLHVNVLEIMGASGIRMLGHMAVDGLKRVRLQRDGSGRS</sequence>
<gene>
    <name evidence="1" type="ORF">CTRU02_209145</name>
</gene>
<organism evidence="1 2">
    <name type="scientific">Colletotrichum truncatum</name>
    <name type="common">Anthracnose fungus</name>
    <name type="synonym">Colletotrichum capsici</name>
    <dbReference type="NCBI Taxonomy" id="5467"/>
    <lineage>
        <taxon>Eukaryota</taxon>
        <taxon>Fungi</taxon>
        <taxon>Dikarya</taxon>
        <taxon>Ascomycota</taxon>
        <taxon>Pezizomycotina</taxon>
        <taxon>Sordariomycetes</taxon>
        <taxon>Hypocreomycetidae</taxon>
        <taxon>Glomerellales</taxon>
        <taxon>Glomerellaceae</taxon>
        <taxon>Colletotrichum</taxon>
        <taxon>Colletotrichum truncatum species complex</taxon>
    </lineage>
</organism>
<dbReference type="EMBL" id="VUJX02000005">
    <property type="protein sequence ID" value="KAL0936929.1"/>
    <property type="molecule type" value="Genomic_DNA"/>
</dbReference>
<evidence type="ECO:0000313" key="1">
    <source>
        <dbReference type="EMBL" id="KAL0936929.1"/>
    </source>
</evidence>
<comment type="caution">
    <text evidence="1">The sequence shown here is derived from an EMBL/GenBank/DDBJ whole genome shotgun (WGS) entry which is preliminary data.</text>
</comment>
<accession>A0ACC3YYC3</accession>
<evidence type="ECO:0000313" key="2">
    <source>
        <dbReference type="Proteomes" id="UP000805649"/>
    </source>
</evidence>
<protein>
    <submittedName>
        <fullName evidence="1">Polyketide synthase</fullName>
    </submittedName>
</protein>
<proteinExistence type="predicted"/>
<keyword evidence="2" id="KW-1185">Reference proteome</keyword>
<dbReference type="Proteomes" id="UP000805649">
    <property type="component" value="Unassembled WGS sequence"/>
</dbReference>